<dbReference type="GO" id="GO:0032993">
    <property type="term" value="C:protein-DNA complex"/>
    <property type="evidence" value="ECO:0007669"/>
    <property type="project" value="TreeGrafter"/>
</dbReference>
<dbReference type="PANTHER" id="PTHR30346">
    <property type="entry name" value="TRANSCRIPTIONAL DUAL REGULATOR HCAR-RELATED"/>
    <property type="match status" value="1"/>
</dbReference>
<dbReference type="Proteomes" id="UP000595278">
    <property type="component" value="Chromosome"/>
</dbReference>
<dbReference type="InterPro" id="IPR036390">
    <property type="entry name" value="WH_DNA-bd_sf"/>
</dbReference>
<dbReference type="PANTHER" id="PTHR30346:SF0">
    <property type="entry name" value="HCA OPERON TRANSCRIPTIONAL ACTIVATOR HCAR"/>
    <property type="match status" value="1"/>
</dbReference>
<dbReference type="GO" id="GO:0003677">
    <property type="term" value="F:DNA binding"/>
    <property type="evidence" value="ECO:0007669"/>
    <property type="project" value="UniProtKB-KW"/>
</dbReference>
<keyword evidence="2" id="KW-0805">Transcription regulation</keyword>
<accession>A0A974NDZ1</accession>
<dbReference type="Gene3D" id="3.40.190.10">
    <property type="entry name" value="Periplasmic binding protein-like II"/>
    <property type="match status" value="2"/>
</dbReference>
<gene>
    <name evidence="6" type="ORF">JHT90_10560</name>
</gene>
<keyword evidence="4" id="KW-0804">Transcription</keyword>
<dbReference type="SUPFAM" id="SSF46785">
    <property type="entry name" value="Winged helix' DNA-binding domain"/>
    <property type="match status" value="1"/>
</dbReference>
<evidence type="ECO:0000259" key="5">
    <source>
        <dbReference type="PROSITE" id="PS50931"/>
    </source>
</evidence>
<dbReference type="AlphaFoldDB" id="A0A974NDZ1"/>
<dbReference type="PROSITE" id="PS50931">
    <property type="entry name" value="HTH_LYSR"/>
    <property type="match status" value="1"/>
</dbReference>
<name>A0A974NDZ1_9GAMM</name>
<dbReference type="Pfam" id="PF03466">
    <property type="entry name" value="LysR_substrate"/>
    <property type="match status" value="1"/>
</dbReference>
<dbReference type="InterPro" id="IPR005119">
    <property type="entry name" value="LysR_subst-bd"/>
</dbReference>
<evidence type="ECO:0000313" key="7">
    <source>
        <dbReference type="Proteomes" id="UP000595278"/>
    </source>
</evidence>
<dbReference type="PRINTS" id="PR00039">
    <property type="entry name" value="HTHLYSR"/>
</dbReference>
<evidence type="ECO:0000256" key="3">
    <source>
        <dbReference type="ARBA" id="ARBA00023125"/>
    </source>
</evidence>
<dbReference type="InterPro" id="IPR000847">
    <property type="entry name" value="LysR_HTH_N"/>
</dbReference>
<comment type="similarity">
    <text evidence="1">Belongs to the LysR transcriptional regulatory family.</text>
</comment>
<dbReference type="KEGG" id="eaz:JHT90_10560"/>
<sequence>MPLSLRQVRYFVAAAEIGQVSQAAMYLNISQSSVTTAIQELERLLNAQLFVRTPQGMVLTDSGRHFLNHAYAILGAVEDALNDPAPANSLTGSLNIAASFTIMGYVLPYHIKRLSLAYPNLKIKLHECSHHQIEEGLLSGKFDMSLVSVSNIASDKIVVENLLNSPRHLWLPAKHPLAEKDSISFADIADEPYILLSIDEAEKVGELYWKQHNHPLNVCLTTISIEAVRNMVANECGITILSDMVYRPWSLEGKRIVTKNLVTPAPSLSIGLAWSEDMEMTPSRRCFQEYFRRTYLTPQVVASRY</sequence>
<proteinExistence type="inferred from homology"/>
<dbReference type="Pfam" id="PF00126">
    <property type="entry name" value="HTH_1"/>
    <property type="match status" value="1"/>
</dbReference>
<feature type="domain" description="HTH lysR-type" evidence="5">
    <location>
        <begin position="3"/>
        <end position="60"/>
    </location>
</feature>
<keyword evidence="7" id="KW-1185">Reference proteome</keyword>
<dbReference type="InterPro" id="IPR036388">
    <property type="entry name" value="WH-like_DNA-bd_sf"/>
</dbReference>
<reference evidence="6 7" key="1">
    <citation type="submission" date="2021-01" db="EMBL/GenBank/DDBJ databases">
        <title>Entomomonas sp. F2A isolated from a house cricket (Acheta domesticus).</title>
        <authorList>
            <person name="Spergser J."/>
            <person name="Busse H.-J."/>
        </authorList>
    </citation>
    <scope>NUCLEOTIDE SEQUENCE [LARGE SCALE GENOMIC DNA]</scope>
    <source>
        <strain evidence="6 7">F2A</strain>
    </source>
</reference>
<evidence type="ECO:0000313" key="6">
    <source>
        <dbReference type="EMBL" id="QQP84839.1"/>
    </source>
</evidence>
<organism evidence="6 7">
    <name type="scientific">Entomomonas asaccharolytica</name>
    <dbReference type="NCBI Taxonomy" id="2785331"/>
    <lineage>
        <taxon>Bacteria</taxon>
        <taxon>Pseudomonadati</taxon>
        <taxon>Pseudomonadota</taxon>
        <taxon>Gammaproteobacteria</taxon>
        <taxon>Pseudomonadales</taxon>
        <taxon>Pseudomonadaceae</taxon>
        <taxon>Entomomonas</taxon>
    </lineage>
</organism>
<evidence type="ECO:0000256" key="1">
    <source>
        <dbReference type="ARBA" id="ARBA00009437"/>
    </source>
</evidence>
<dbReference type="FunFam" id="1.10.10.10:FF:000001">
    <property type="entry name" value="LysR family transcriptional regulator"/>
    <property type="match status" value="1"/>
</dbReference>
<evidence type="ECO:0000256" key="2">
    <source>
        <dbReference type="ARBA" id="ARBA00023015"/>
    </source>
</evidence>
<dbReference type="Gene3D" id="1.10.10.10">
    <property type="entry name" value="Winged helix-like DNA-binding domain superfamily/Winged helix DNA-binding domain"/>
    <property type="match status" value="1"/>
</dbReference>
<protein>
    <submittedName>
        <fullName evidence="6">LysR family transcriptional regulator</fullName>
    </submittedName>
</protein>
<keyword evidence="3" id="KW-0238">DNA-binding</keyword>
<dbReference type="SUPFAM" id="SSF53850">
    <property type="entry name" value="Periplasmic binding protein-like II"/>
    <property type="match status" value="1"/>
</dbReference>
<evidence type="ECO:0000256" key="4">
    <source>
        <dbReference type="ARBA" id="ARBA00023163"/>
    </source>
</evidence>
<dbReference type="GO" id="GO:0003700">
    <property type="term" value="F:DNA-binding transcription factor activity"/>
    <property type="evidence" value="ECO:0007669"/>
    <property type="project" value="InterPro"/>
</dbReference>
<dbReference type="EMBL" id="CP067393">
    <property type="protein sequence ID" value="QQP84839.1"/>
    <property type="molecule type" value="Genomic_DNA"/>
</dbReference>
<dbReference type="RefSeq" id="WP_201090735.1">
    <property type="nucleotide sequence ID" value="NZ_CP067393.1"/>
</dbReference>